<feature type="domain" description="Peptidase M15C" evidence="2">
    <location>
        <begin position="100"/>
        <end position="168"/>
    </location>
</feature>
<keyword evidence="1" id="KW-0472">Membrane</keyword>
<dbReference type="PANTHER" id="PTHR34385">
    <property type="entry name" value="D-ALANYL-D-ALANINE CARBOXYPEPTIDASE"/>
    <property type="match status" value="1"/>
</dbReference>
<proteinExistence type="predicted"/>
<dbReference type="STRING" id="402384.HM131_16795"/>
<gene>
    <name evidence="3" type="ORF">HM131_16795</name>
</gene>
<organism evidence="3 4">
    <name type="scientific">Halobacillus mangrovi</name>
    <dbReference type="NCBI Taxonomy" id="402384"/>
    <lineage>
        <taxon>Bacteria</taxon>
        <taxon>Bacillati</taxon>
        <taxon>Bacillota</taxon>
        <taxon>Bacilli</taxon>
        <taxon>Bacillales</taxon>
        <taxon>Bacillaceae</taxon>
        <taxon>Halobacillus</taxon>
    </lineage>
</organism>
<dbReference type="KEGG" id="hmn:HM131_16795"/>
<dbReference type="Proteomes" id="UP000192527">
    <property type="component" value="Chromosome"/>
</dbReference>
<dbReference type="OrthoDB" id="9799970at2"/>
<sequence length="191" mass="22009">MRILSNMLTFSFFLLSISVVFFVLWPKLDSSFMLPFQKKDVPMPTVLHPKVEEYKNELIATSKNKGIDIIITEGHRSVERQNKLYERGRSTDGSIVTYAKGGESFHNYGLAIDFALKLDDGDVAWDMTRDDNKNGESDWMEVVTIAKDMGFVWGGDFSNFKDYPHLQMDFGLTIRELQYGKRPKVDQYAEK</sequence>
<feature type="transmembrane region" description="Helical" evidence="1">
    <location>
        <begin position="7"/>
        <end position="25"/>
    </location>
</feature>
<evidence type="ECO:0000256" key="1">
    <source>
        <dbReference type="SAM" id="Phobius"/>
    </source>
</evidence>
<dbReference type="InterPro" id="IPR039561">
    <property type="entry name" value="Peptidase_M15C"/>
</dbReference>
<dbReference type="PANTHER" id="PTHR34385:SF1">
    <property type="entry name" value="PEPTIDOGLYCAN L-ALANYL-D-GLUTAMATE ENDOPEPTIDASE CWLK"/>
    <property type="match status" value="1"/>
</dbReference>
<evidence type="ECO:0000313" key="3">
    <source>
        <dbReference type="EMBL" id="ARI78390.1"/>
    </source>
</evidence>
<dbReference type="SUPFAM" id="SSF55166">
    <property type="entry name" value="Hedgehog/DD-peptidase"/>
    <property type="match status" value="1"/>
</dbReference>
<protein>
    <submittedName>
        <fullName evidence="3">Peptidase</fullName>
    </submittedName>
</protein>
<evidence type="ECO:0000313" key="4">
    <source>
        <dbReference type="Proteomes" id="UP000192527"/>
    </source>
</evidence>
<keyword evidence="1" id="KW-1133">Transmembrane helix</keyword>
<dbReference type="Gene3D" id="3.30.1380.10">
    <property type="match status" value="1"/>
</dbReference>
<dbReference type="AlphaFoldDB" id="A0A1W5ZYP5"/>
<dbReference type="Pfam" id="PF13539">
    <property type="entry name" value="Peptidase_M15_4"/>
    <property type="match status" value="1"/>
</dbReference>
<reference evidence="3 4" key="1">
    <citation type="submission" date="2017-04" db="EMBL/GenBank/DDBJ databases">
        <title>The whole genome sequencing and assembly of Halobacillus mangrovi strain.</title>
        <authorList>
            <person name="Lee S.-J."/>
            <person name="Park M.-K."/>
            <person name="Kim J.-Y."/>
            <person name="Lee Y.-J."/>
            <person name="Yi H."/>
            <person name="Bahn Y.-S."/>
            <person name="Kim J.F."/>
            <person name="Lee D.-W."/>
        </authorList>
    </citation>
    <scope>NUCLEOTIDE SEQUENCE [LARGE SCALE GENOMIC DNA]</scope>
    <source>
        <strain evidence="3 4">KTB 131</strain>
    </source>
</reference>
<dbReference type="EMBL" id="CP020772">
    <property type="protein sequence ID" value="ARI78390.1"/>
    <property type="molecule type" value="Genomic_DNA"/>
</dbReference>
<name>A0A1W5ZYP5_9BACI</name>
<dbReference type="GO" id="GO:0008233">
    <property type="term" value="F:peptidase activity"/>
    <property type="evidence" value="ECO:0007669"/>
    <property type="project" value="InterPro"/>
</dbReference>
<dbReference type="InterPro" id="IPR009045">
    <property type="entry name" value="Zn_M74/Hedgehog-like"/>
</dbReference>
<keyword evidence="1" id="KW-0812">Transmembrane</keyword>
<evidence type="ECO:0000259" key="2">
    <source>
        <dbReference type="Pfam" id="PF13539"/>
    </source>
</evidence>
<dbReference type="InterPro" id="IPR052179">
    <property type="entry name" value="DD-CPase-like"/>
</dbReference>
<keyword evidence="4" id="KW-1185">Reference proteome</keyword>
<dbReference type="CDD" id="cd14845">
    <property type="entry name" value="L-Ala-D-Glu_peptidase_like"/>
    <property type="match status" value="1"/>
</dbReference>
<accession>A0A1W5ZYP5</accession>